<dbReference type="OrthoDB" id="333024at2759"/>
<comment type="caution">
    <text evidence="11">The sequence shown here is derived from an EMBL/GenBank/DDBJ whole genome shotgun (WGS) entry which is preliminary data.</text>
</comment>
<dbReference type="Gene3D" id="3.40.50.720">
    <property type="entry name" value="NAD(P)-binding Rossmann-like Domain"/>
    <property type="match status" value="1"/>
</dbReference>
<accession>A0A3A2ZU66</accession>
<keyword evidence="4 8" id="KW-0274">FAD</keyword>
<evidence type="ECO:0000256" key="10">
    <source>
        <dbReference type="PIRSR" id="PIRSR000362-2"/>
    </source>
</evidence>
<reference evidence="12" key="1">
    <citation type="submission" date="2017-02" db="EMBL/GenBank/DDBJ databases">
        <authorList>
            <person name="Tafer H."/>
            <person name="Lopandic K."/>
        </authorList>
    </citation>
    <scope>NUCLEOTIDE SEQUENCE [LARGE SCALE GENOMIC DNA]</scope>
    <source>
        <strain evidence="12">CBS 366.77</strain>
    </source>
</reference>
<dbReference type="InterPro" id="IPR055275">
    <property type="entry name" value="Ferredox_Rdtase"/>
</dbReference>
<feature type="binding site" evidence="10">
    <location>
        <begin position="226"/>
        <end position="227"/>
    </location>
    <ligand>
        <name>NADP(+)</name>
        <dbReference type="ChEBI" id="CHEBI:58349"/>
    </ligand>
</feature>
<name>A0A3A2ZU66_9EURO</name>
<evidence type="ECO:0000256" key="2">
    <source>
        <dbReference type="ARBA" id="ARBA00008312"/>
    </source>
</evidence>
<evidence type="ECO:0000256" key="7">
    <source>
        <dbReference type="ARBA" id="ARBA00048933"/>
    </source>
</evidence>
<evidence type="ECO:0000256" key="6">
    <source>
        <dbReference type="ARBA" id="ARBA00023002"/>
    </source>
</evidence>
<keyword evidence="3 8" id="KW-0285">Flavoprotein</keyword>
<keyword evidence="6 8" id="KW-0560">Oxidoreductase</keyword>
<dbReference type="AlphaFoldDB" id="A0A3A2ZU66"/>
<comment type="subcellular location">
    <subcellularLocation>
        <location evidence="8">Mitochondrion</location>
    </subcellularLocation>
</comment>
<evidence type="ECO:0000256" key="1">
    <source>
        <dbReference type="ARBA" id="ARBA00001974"/>
    </source>
</evidence>
<feature type="binding site" evidence="10">
    <location>
        <position position="428"/>
    </location>
    <ligand>
        <name>NADP(+)</name>
        <dbReference type="ChEBI" id="CHEBI:58349"/>
    </ligand>
</feature>
<evidence type="ECO:0000256" key="3">
    <source>
        <dbReference type="ARBA" id="ARBA00022630"/>
    </source>
</evidence>
<dbReference type="SUPFAM" id="SSF51971">
    <property type="entry name" value="Nucleotide-binding domain"/>
    <property type="match status" value="1"/>
</dbReference>
<sequence length="520" mass="57595">MISLPHHRPQSRCLTLLTSQRRHNSQTVQTNRRFRIAIVGSGPAGFYAAYRLLGNIQDAVVDMYEKLPVPFGLSRYGVAPDHPEVKNCEEKFTEVATSPRFNFIGNVDLGVNLPMQTLKPHYDAILFSYGAPKDKELGIPGERTMRNVYSAREFVGWYNGHPDHRHLAPDLTAGENAVIIGQGNVALDVARILLSDVNHLRRTDIADYAVEELSKSRIKRVRVVGRRGPLQASFTTKEVREILQLPTIEFEPIPPTLFPDEGTINALPRAQKRLVNLLAKGSAKNITSPSKSWSLNFLLSPQQLISPPDDPTRLSHVRFARNKLDPSDPCSPSAKITPAYLLNGKRAEIDIPAETFFRSVGYKSLPLPGLEDLGIQFDNDGGVIPNDGFGRVTTSDNTGYNHKLPNGSVISYLPGLYCAGWVKRGPTGVIATTMMDAFSTADAMAADMLGERKNAMLNSPGGSTGLGWEGVRPETEKRGIQVTTWKDWECLDALERERGKEKGKIRDKVDRVEDMLKVMS</sequence>
<gene>
    <name evidence="11" type="ORF">PHISCL_06129</name>
</gene>
<dbReference type="PANTHER" id="PTHR48467">
    <property type="entry name" value="GLUTAMATE SYNTHASE 1 [NADH], CHLOROPLASTIC-LIKE"/>
    <property type="match status" value="1"/>
</dbReference>
<feature type="binding site" evidence="9">
    <location>
        <position position="44"/>
    </location>
    <ligand>
        <name>FAD</name>
        <dbReference type="ChEBI" id="CHEBI:57692"/>
    </ligand>
</feature>
<dbReference type="InterPro" id="IPR021163">
    <property type="entry name" value="Ferredox_Rdtase_adrenod"/>
</dbReference>
<evidence type="ECO:0000313" key="11">
    <source>
        <dbReference type="EMBL" id="RJE21525.1"/>
    </source>
</evidence>
<evidence type="ECO:0000313" key="12">
    <source>
        <dbReference type="Proteomes" id="UP000266188"/>
    </source>
</evidence>
<feature type="binding site" evidence="9">
    <location>
        <position position="65"/>
    </location>
    <ligand>
        <name>FAD</name>
        <dbReference type="ChEBI" id="CHEBI:57692"/>
    </ligand>
</feature>
<dbReference type="PRINTS" id="PR00419">
    <property type="entry name" value="ADXRDTASE"/>
</dbReference>
<dbReference type="PANTHER" id="PTHR48467:SF1">
    <property type="entry name" value="GLUTAMATE SYNTHASE 1 [NADH], CHLOROPLASTIC-LIKE"/>
    <property type="match status" value="1"/>
</dbReference>
<protein>
    <recommendedName>
        <fullName evidence="8">NADPH:adrenodoxin oxidoreductase, mitochondrial</fullName>
        <ecNumber evidence="8">1.18.1.6</ecNumber>
    </recommendedName>
</protein>
<keyword evidence="12" id="KW-1185">Reference proteome</keyword>
<evidence type="ECO:0000256" key="8">
    <source>
        <dbReference type="PIRNR" id="PIRNR000362"/>
    </source>
</evidence>
<dbReference type="GO" id="GO:0005739">
    <property type="term" value="C:mitochondrion"/>
    <property type="evidence" value="ECO:0007669"/>
    <property type="project" value="UniProtKB-SubCell"/>
</dbReference>
<evidence type="ECO:0000256" key="9">
    <source>
        <dbReference type="PIRSR" id="PIRSR000362-1"/>
    </source>
</evidence>
<evidence type="ECO:0000256" key="5">
    <source>
        <dbReference type="ARBA" id="ARBA00022857"/>
    </source>
</evidence>
<dbReference type="EC" id="1.18.1.6" evidence="8"/>
<keyword evidence="5 8" id="KW-0521">NADP</keyword>
<keyword evidence="8" id="KW-0496">Mitochondrion</keyword>
<dbReference type="STRING" id="2070753.A0A3A2ZU66"/>
<dbReference type="GO" id="GO:0016491">
    <property type="term" value="F:oxidoreductase activity"/>
    <property type="evidence" value="ECO:0007669"/>
    <property type="project" value="UniProtKB-KW"/>
</dbReference>
<feature type="binding site" evidence="9">
    <location>
        <position position="421"/>
    </location>
    <ligand>
        <name>FAD</name>
        <dbReference type="ChEBI" id="CHEBI:57692"/>
    </ligand>
</feature>
<feature type="binding site" evidence="10">
    <location>
        <position position="238"/>
    </location>
    <ligand>
        <name>NADP(+)</name>
        <dbReference type="ChEBI" id="CHEBI:58349"/>
    </ligand>
</feature>
<dbReference type="Proteomes" id="UP000266188">
    <property type="component" value="Unassembled WGS sequence"/>
</dbReference>
<organism evidence="11 12">
    <name type="scientific">Aspergillus sclerotialis</name>
    <dbReference type="NCBI Taxonomy" id="2070753"/>
    <lineage>
        <taxon>Eukaryota</taxon>
        <taxon>Fungi</taxon>
        <taxon>Dikarya</taxon>
        <taxon>Ascomycota</taxon>
        <taxon>Pezizomycotina</taxon>
        <taxon>Eurotiomycetes</taxon>
        <taxon>Eurotiomycetidae</taxon>
        <taxon>Eurotiales</taxon>
        <taxon>Aspergillaceae</taxon>
        <taxon>Aspergillus</taxon>
        <taxon>Aspergillus subgen. Polypaecilum</taxon>
    </lineage>
</organism>
<feature type="binding site" evidence="10">
    <location>
        <begin position="182"/>
        <end position="185"/>
    </location>
    <ligand>
        <name>NADP(+)</name>
        <dbReference type="ChEBI" id="CHEBI:58349"/>
    </ligand>
</feature>
<feature type="binding site" evidence="9">
    <location>
        <position position="109"/>
    </location>
    <ligand>
        <name>FAD</name>
        <dbReference type="ChEBI" id="CHEBI:57692"/>
    </ligand>
</feature>
<proteinExistence type="inferred from homology"/>
<feature type="binding site" evidence="9">
    <location>
        <begin position="428"/>
        <end position="430"/>
    </location>
    <ligand>
        <name>FAD</name>
        <dbReference type="ChEBI" id="CHEBI:57692"/>
    </ligand>
</feature>
<dbReference type="PIRSF" id="PIRSF000362">
    <property type="entry name" value="FNR"/>
    <property type="match status" value="1"/>
</dbReference>
<dbReference type="EMBL" id="MVGC01000222">
    <property type="protein sequence ID" value="RJE21525.1"/>
    <property type="molecule type" value="Genomic_DNA"/>
</dbReference>
<comment type="catalytic activity">
    <reaction evidence="7 8">
        <text>2 reduced [adrenodoxin] + NADP(+) + H(+) = 2 oxidized [adrenodoxin] + NADPH</text>
        <dbReference type="Rhea" id="RHEA:42312"/>
        <dbReference type="Rhea" id="RHEA-COMP:9998"/>
        <dbReference type="Rhea" id="RHEA-COMP:9999"/>
        <dbReference type="ChEBI" id="CHEBI:15378"/>
        <dbReference type="ChEBI" id="CHEBI:33737"/>
        <dbReference type="ChEBI" id="CHEBI:33738"/>
        <dbReference type="ChEBI" id="CHEBI:57783"/>
        <dbReference type="ChEBI" id="CHEBI:58349"/>
        <dbReference type="EC" id="1.18.1.6"/>
    </reaction>
</comment>
<dbReference type="InterPro" id="IPR036188">
    <property type="entry name" value="FAD/NAD-bd_sf"/>
</dbReference>
<feature type="binding site" evidence="9">
    <location>
        <position position="73"/>
    </location>
    <ligand>
        <name>FAD</name>
        <dbReference type="ChEBI" id="CHEBI:57692"/>
    </ligand>
</feature>
<comment type="similarity">
    <text evidence="2 8">Belongs to the ferredoxin--NADP reductase type 1 family.</text>
</comment>
<dbReference type="Gene3D" id="3.50.50.60">
    <property type="entry name" value="FAD/NAD(P)-binding domain"/>
    <property type="match status" value="1"/>
</dbReference>
<comment type="cofactor">
    <cofactor evidence="1 8 9">
        <name>FAD</name>
        <dbReference type="ChEBI" id="CHEBI:57692"/>
    </cofactor>
</comment>
<evidence type="ECO:0000256" key="4">
    <source>
        <dbReference type="ARBA" id="ARBA00022827"/>
    </source>
</evidence>